<dbReference type="SUPFAM" id="SSF143631">
    <property type="entry name" value="ApbE-like"/>
    <property type="match status" value="1"/>
</dbReference>
<dbReference type="EMBL" id="VIRS01000004">
    <property type="protein sequence ID" value="TQS45787.1"/>
    <property type="molecule type" value="Genomic_DNA"/>
</dbReference>
<dbReference type="RefSeq" id="WP_142704015.1">
    <property type="nucleotide sequence ID" value="NZ_VIRS01000004.1"/>
</dbReference>
<organism evidence="11 12">
    <name type="scientific">Cryptosporangium phraense</name>
    <dbReference type="NCBI Taxonomy" id="2593070"/>
    <lineage>
        <taxon>Bacteria</taxon>
        <taxon>Bacillati</taxon>
        <taxon>Actinomycetota</taxon>
        <taxon>Actinomycetes</taxon>
        <taxon>Cryptosporangiales</taxon>
        <taxon>Cryptosporangiaceae</taxon>
        <taxon>Cryptosporangium</taxon>
    </lineage>
</organism>
<sequence>MGTVFSIDVRSGVSVAALDDVIAWLHWVDSTFSTYQPGSVVSRLSRGELTPDECPPEVREVLALVREASAKTDGYFTEAPHGILDPTGIVKGWAIERASDLLAAAGSSAHSVNGGGDVQLVGTVGPARPWRVGIAHPLRPRRLVAVVTAEDAAVATSGTAERGRHIVDPHRGAPPEGLASITVVGRRLAWVDAAATAAFAMGPERGLAWAEAQADLEALAVTTSGRTRQTSGFARWGTLT</sequence>
<evidence type="ECO:0000256" key="10">
    <source>
        <dbReference type="ARBA" id="ARBA00048540"/>
    </source>
</evidence>
<keyword evidence="8" id="KW-0460">Magnesium</keyword>
<comment type="catalytic activity">
    <reaction evidence="10">
        <text>L-threonyl-[protein] + FAD = FMN-L-threonyl-[protein] + AMP + H(+)</text>
        <dbReference type="Rhea" id="RHEA:36847"/>
        <dbReference type="Rhea" id="RHEA-COMP:11060"/>
        <dbReference type="Rhea" id="RHEA-COMP:11061"/>
        <dbReference type="ChEBI" id="CHEBI:15378"/>
        <dbReference type="ChEBI" id="CHEBI:30013"/>
        <dbReference type="ChEBI" id="CHEBI:57692"/>
        <dbReference type="ChEBI" id="CHEBI:74257"/>
        <dbReference type="ChEBI" id="CHEBI:456215"/>
        <dbReference type="EC" id="2.7.1.180"/>
    </reaction>
</comment>
<evidence type="ECO:0000256" key="8">
    <source>
        <dbReference type="ARBA" id="ARBA00022842"/>
    </source>
</evidence>
<accession>A0A545AWS8</accession>
<protein>
    <recommendedName>
        <fullName evidence="3">FAD:protein FMN transferase</fullName>
        <ecNumber evidence="2">2.7.1.180</ecNumber>
    </recommendedName>
    <alternativeName>
        <fullName evidence="9">Flavin transferase</fullName>
    </alternativeName>
</protein>
<evidence type="ECO:0000256" key="6">
    <source>
        <dbReference type="ARBA" id="ARBA00022723"/>
    </source>
</evidence>
<evidence type="ECO:0000256" key="3">
    <source>
        <dbReference type="ARBA" id="ARBA00016337"/>
    </source>
</evidence>
<dbReference type="PANTHER" id="PTHR30040">
    <property type="entry name" value="THIAMINE BIOSYNTHESIS LIPOPROTEIN APBE"/>
    <property type="match status" value="1"/>
</dbReference>
<dbReference type="GO" id="GO:0016740">
    <property type="term" value="F:transferase activity"/>
    <property type="evidence" value="ECO:0007669"/>
    <property type="project" value="UniProtKB-KW"/>
</dbReference>
<name>A0A545AWS8_9ACTN</name>
<dbReference type="GO" id="GO:0046872">
    <property type="term" value="F:metal ion binding"/>
    <property type="evidence" value="ECO:0007669"/>
    <property type="project" value="UniProtKB-KW"/>
</dbReference>
<keyword evidence="12" id="KW-1185">Reference proteome</keyword>
<dbReference type="Proteomes" id="UP000317982">
    <property type="component" value="Unassembled WGS sequence"/>
</dbReference>
<evidence type="ECO:0000256" key="4">
    <source>
        <dbReference type="ARBA" id="ARBA00022630"/>
    </source>
</evidence>
<dbReference type="Gene3D" id="3.10.520.10">
    <property type="entry name" value="ApbE-like domains"/>
    <property type="match status" value="2"/>
</dbReference>
<evidence type="ECO:0000313" key="12">
    <source>
        <dbReference type="Proteomes" id="UP000317982"/>
    </source>
</evidence>
<evidence type="ECO:0000256" key="9">
    <source>
        <dbReference type="ARBA" id="ARBA00031306"/>
    </source>
</evidence>
<dbReference type="InterPro" id="IPR003374">
    <property type="entry name" value="ApbE-like_sf"/>
</dbReference>
<evidence type="ECO:0000256" key="5">
    <source>
        <dbReference type="ARBA" id="ARBA00022679"/>
    </source>
</evidence>
<keyword evidence="6" id="KW-0479">Metal-binding</keyword>
<dbReference type="OrthoDB" id="9778595at2"/>
<dbReference type="InParanoid" id="A0A545AWS8"/>
<evidence type="ECO:0000313" key="11">
    <source>
        <dbReference type="EMBL" id="TQS45787.1"/>
    </source>
</evidence>
<keyword evidence="7" id="KW-0274">FAD</keyword>
<dbReference type="EC" id="2.7.1.180" evidence="2"/>
<dbReference type="Pfam" id="PF02424">
    <property type="entry name" value="ApbE"/>
    <property type="match status" value="2"/>
</dbReference>
<dbReference type="PANTHER" id="PTHR30040:SF2">
    <property type="entry name" value="FAD:PROTEIN FMN TRANSFERASE"/>
    <property type="match status" value="1"/>
</dbReference>
<keyword evidence="4" id="KW-0285">Flavoprotein</keyword>
<proteinExistence type="predicted"/>
<gene>
    <name evidence="11" type="ORF">FL583_07750</name>
</gene>
<evidence type="ECO:0000256" key="2">
    <source>
        <dbReference type="ARBA" id="ARBA00011955"/>
    </source>
</evidence>
<evidence type="ECO:0000256" key="1">
    <source>
        <dbReference type="ARBA" id="ARBA00001946"/>
    </source>
</evidence>
<dbReference type="InterPro" id="IPR024932">
    <property type="entry name" value="ApbE"/>
</dbReference>
<comment type="cofactor">
    <cofactor evidence="1">
        <name>Mg(2+)</name>
        <dbReference type="ChEBI" id="CHEBI:18420"/>
    </cofactor>
</comment>
<evidence type="ECO:0000256" key="7">
    <source>
        <dbReference type="ARBA" id="ARBA00022827"/>
    </source>
</evidence>
<keyword evidence="5 11" id="KW-0808">Transferase</keyword>
<reference evidence="11 12" key="1">
    <citation type="submission" date="2019-07" db="EMBL/GenBank/DDBJ databases">
        <title>Cryptosporangium phraense sp. nov., isolated from plant litter.</title>
        <authorList>
            <person name="Suriyachadkun C."/>
        </authorList>
    </citation>
    <scope>NUCLEOTIDE SEQUENCE [LARGE SCALE GENOMIC DNA]</scope>
    <source>
        <strain evidence="11 12">A-T 5661</strain>
    </source>
</reference>
<dbReference type="AlphaFoldDB" id="A0A545AWS8"/>
<comment type="caution">
    <text evidence="11">The sequence shown here is derived from an EMBL/GenBank/DDBJ whole genome shotgun (WGS) entry which is preliminary data.</text>
</comment>